<dbReference type="GO" id="GO:0005737">
    <property type="term" value="C:cytoplasm"/>
    <property type="evidence" value="ECO:0007669"/>
    <property type="project" value="UniProtKB-SubCell"/>
</dbReference>
<dbReference type="Pfam" id="PF00004">
    <property type="entry name" value="AAA"/>
    <property type="match status" value="1"/>
</dbReference>
<comment type="subcellular location">
    <subcellularLocation>
        <location evidence="1 9 10">Cytoplasm</location>
    </subcellularLocation>
</comment>
<dbReference type="PROSITE" id="PS51787">
    <property type="entry name" value="LON_N"/>
    <property type="match status" value="1"/>
</dbReference>
<dbReference type="InterPro" id="IPR046336">
    <property type="entry name" value="Lon_prtase_N_sf"/>
</dbReference>
<feature type="active site" evidence="9 11">
    <location>
        <position position="764"/>
    </location>
</feature>
<dbReference type="PROSITE" id="PS01046">
    <property type="entry name" value="LON_SER"/>
    <property type="match status" value="1"/>
</dbReference>
<dbReference type="GO" id="GO:0006515">
    <property type="term" value="P:protein quality control for misfolded or incompletely synthesized proteins"/>
    <property type="evidence" value="ECO:0007669"/>
    <property type="project" value="UniProtKB-UniRule"/>
</dbReference>
<keyword evidence="7 9" id="KW-0067">ATP-binding</keyword>
<comment type="catalytic activity">
    <reaction evidence="9 10 13">
        <text>Hydrolysis of proteins in presence of ATP.</text>
        <dbReference type="EC" id="3.4.21.53"/>
    </reaction>
</comment>
<feature type="domain" description="Lon N-terminal" evidence="17">
    <location>
        <begin position="82"/>
        <end position="275"/>
    </location>
</feature>
<dbReference type="InterPro" id="IPR027417">
    <property type="entry name" value="P-loop_NTPase"/>
</dbReference>
<dbReference type="GO" id="GO:0004176">
    <property type="term" value="F:ATP-dependent peptidase activity"/>
    <property type="evidence" value="ECO:0007669"/>
    <property type="project" value="UniProtKB-UniRule"/>
</dbReference>
<keyword evidence="4 9" id="KW-0547">Nucleotide-binding</keyword>
<dbReference type="InterPro" id="IPR014721">
    <property type="entry name" value="Ribsml_uS5_D2-typ_fold_subgr"/>
</dbReference>
<dbReference type="Gene3D" id="3.30.230.10">
    <property type="match status" value="1"/>
</dbReference>
<reference evidence="18" key="1">
    <citation type="submission" date="2020-02" db="EMBL/GenBank/DDBJ databases">
        <authorList>
            <person name="Meier V. D."/>
        </authorList>
    </citation>
    <scope>NUCLEOTIDE SEQUENCE</scope>
    <source>
        <strain evidence="18">AVDCRST_MAG70</strain>
    </source>
</reference>
<dbReference type="InterPro" id="IPR003959">
    <property type="entry name" value="ATPase_AAA_core"/>
</dbReference>
<dbReference type="SUPFAM" id="SSF54211">
    <property type="entry name" value="Ribosomal protein S5 domain 2-like"/>
    <property type="match status" value="1"/>
</dbReference>
<keyword evidence="2 9" id="KW-0963">Cytoplasm</keyword>
<comment type="induction">
    <text evidence="9">By heat shock.</text>
</comment>
<evidence type="ECO:0000256" key="14">
    <source>
        <dbReference type="RuleBase" id="RU000591"/>
    </source>
</evidence>
<dbReference type="EMBL" id="CADCWH010000156">
    <property type="protein sequence ID" value="CAA9552001.1"/>
    <property type="molecule type" value="Genomic_DNA"/>
</dbReference>
<dbReference type="FunFam" id="1.20.5.5270:FF:000002">
    <property type="entry name" value="Lon protease homolog"/>
    <property type="match status" value="1"/>
</dbReference>
<dbReference type="InterPro" id="IPR008268">
    <property type="entry name" value="Peptidase_S16_AS"/>
</dbReference>
<dbReference type="Gene3D" id="1.10.8.60">
    <property type="match status" value="1"/>
</dbReference>
<dbReference type="GO" id="GO:0016887">
    <property type="term" value="F:ATP hydrolysis activity"/>
    <property type="evidence" value="ECO:0007669"/>
    <property type="project" value="UniProtKB-UniRule"/>
</dbReference>
<evidence type="ECO:0000256" key="15">
    <source>
        <dbReference type="SAM" id="MobiDB-lite"/>
    </source>
</evidence>
<evidence type="ECO:0000256" key="8">
    <source>
        <dbReference type="ARBA" id="ARBA00023016"/>
    </source>
</evidence>
<proteinExistence type="evidence at transcript level"/>
<feature type="active site" evidence="9 11">
    <location>
        <position position="807"/>
    </location>
</feature>
<evidence type="ECO:0000259" key="16">
    <source>
        <dbReference type="PROSITE" id="PS51786"/>
    </source>
</evidence>
<dbReference type="InterPro" id="IPR003111">
    <property type="entry name" value="Lon_prtase_N"/>
</dbReference>
<dbReference type="HAMAP" id="MF_01973">
    <property type="entry name" value="lon_bact"/>
    <property type="match status" value="1"/>
</dbReference>
<dbReference type="SMART" id="SM00464">
    <property type="entry name" value="LON"/>
    <property type="match status" value="1"/>
</dbReference>
<comment type="subunit">
    <text evidence="9 10">Homohexamer. Organized in a ring with a central cavity.</text>
</comment>
<dbReference type="SUPFAM" id="SSF88697">
    <property type="entry name" value="PUA domain-like"/>
    <property type="match status" value="1"/>
</dbReference>
<dbReference type="InterPro" id="IPR003593">
    <property type="entry name" value="AAA+_ATPase"/>
</dbReference>
<dbReference type="Gene3D" id="3.40.50.300">
    <property type="entry name" value="P-loop containing nucleotide triphosphate hydrolases"/>
    <property type="match status" value="1"/>
</dbReference>
<dbReference type="GO" id="GO:0034605">
    <property type="term" value="P:cellular response to heat"/>
    <property type="evidence" value="ECO:0007669"/>
    <property type="project" value="UniProtKB-UniRule"/>
</dbReference>
<dbReference type="CDD" id="cd19500">
    <property type="entry name" value="RecA-like_Lon"/>
    <property type="match status" value="1"/>
</dbReference>
<feature type="binding site" evidence="9 12">
    <location>
        <begin position="440"/>
        <end position="447"/>
    </location>
    <ligand>
        <name>ATP</name>
        <dbReference type="ChEBI" id="CHEBI:30616"/>
    </ligand>
</feature>
<comment type="function">
    <text evidence="9">ATP-dependent serine protease that mediates the selective degradation of mutant and abnormal proteins as well as certain short-lived regulatory proteins. Required for cellular homeostasis and for survival from DNA damage and developmental changes induced by stress. Degrades polypeptides processively to yield small peptide fragments that are 5 to 10 amino acids long. Binds to DNA in a double-stranded, site-specific manner.</text>
</comment>
<evidence type="ECO:0000256" key="9">
    <source>
        <dbReference type="HAMAP-Rule" id="MF_01973"/>
    </source>
</evidence>
<dbReference type="InterPro" id="IPR054594">
    <property type="entry name" value="Lon_lid"/>
</dbReference>
<accession>A0A6J4UKG6</accession>
<dbReference type="SUPFAM" id="SSF52540">
    <property type="entry name" value="P-loop containing nucleoside triphosphate hydrolases"/>
    <property type="match status" value="1"/>
</dbReference>
<feature type="compositionally biased region" description="Basic and acidic residues" evidence="15">
    <location>
        <begin position="27"/>
        <end position="45"/>
    </location>
</feature>
<evidence type="ECO:0000256" key="6">
    <source>
        <dbReference type="ARBA" id="ARBA00022825"/>
    </source>
</evidence>
<dbReference type="GO" id="GO:0005524">
    <property type="term" value="F:ATP binding"/>
    <property type="evidence" value="ECO:0007669"/>
    <property type="project" value="UniProtKB-UniRule"/>
</dbReference>
<comment type="similarity">
    <text evidence="9 10 13 14">Belongs to the peptidase S16 family.</text>
</comment>
<feature type="region of interest" description="Disordered" evidence="15">
    <location>
        <begin position="866"/>
        <end position="886"/>
    </location>
</feature>
<dbReference type="GO" id="GO:0043565">
    <property type="term" value="F:sequence-specific DNA binding"/>
    <property type="evidence" value="ECO:0007669"/>
    <property type="project" value="UniProtKB-UniRule"/>
</dbReference>
<dbReference type="Pfam" id="PF05362">
    <property type="entry name" value="Lon_C"/>
    <property type="match status" value="1"/>
</dbReference>
<keyword evidence="5 9" id="KW-0378">Hydrolase</keyword>
<dbReference type="InterPro" id="IPR008269">
    <property type="entry name" value="Lon_proteolytic"/>
</dbReference>
<evidence type="ECO:0000256" key="13">
    <source>
        <dbReference type="PROSITE-ProRule" id="PRU01122"/>
    </source>
</evidence>
<keyword evidence="8 9" id="KW-0346">Stress response</keyword>
<evidence type="ECO:0000256" key="7">
    <source>
        <dbReference type="ARBA" id="ARBA00022840"/>
    </source>
</evidence>
<protein>
    <recommendedName>
        <fullName evidence="9 10">Lon protease</fullName>
        <ecNumber evidence="9 10">3.4.21.53</ecNumber>
    </recommendedName>
    <alternativeName>
        <fullName evidence="9">ATP-dependent protease La</fullName>
    </alternativeName>
</protein>
<dbReference type="InterPro" id="IPR020568">
    <property type="entry name" value="Ribosomal_Su5_D2-typ_SF"/>
</dbReference>
<dbReference type="Gene3D" id="1.20.5.5270">
    <property type="match status" value="1"/>
</dbReference>
<gene>
    <name evidence="9" type="primary">lon</name>
    <name evidence="18" type="ORF">AVDCRST_MAG70-1001</name>
</gene>
<evidence type="ECO:0000256" key="3">
    <source>
        <dbReference type="ARBA" id="ARBA00022670"/>
    </source>
</evidence>
<evidence type="ECO:0000256" key="4">
    <source>
        <dbReference type="ARBA" id="ARBA00022741"/>
    </source>
</evidence>
<dbReference type="NCBIfam" id="TIGR00763">
    <property type="entry name" value="lon"/>
    <property type="match status" value="1"/>
</dbReference>
<dbReference type="InterPro" id="IPR027543">
    <property type="entry name" value="Lon_bac"/>
</dbReference>
<feature type="region of interest" description="Disordered" evidence="15">
    <location>
        <begin position="1"/>
        <end position="81"/>
    </location>
</feature>
<dbReference type="Pfam" id="PF22667">
    <property type="entry name" value="Lon_lid"/>
    <property type="match status" value="1"/>
</dbReference>
<keyword evidence="6 9" id="KW-0720">Serine protease</keyword>
<keyword evidence="3 9" id="KW-0645">Protease</keyword>
<evidence type="ECO:0000256" key="5">
    <source>
        <dbReference type="ARBA" id="ARBA00022801"/>
    </source>
</evidence>
<dbReference type="Gene3D" id="1.20.58.1480">
    <property type="match status" value="1"/>
</dbReference>
<evidence type="ECO:0000256" key="12">
    <source>
        <dbReference type="PIRSR" id="PIRSR001174-2"/>
    </source>
</evidence>
<organism evidence="18">
    <name type="scientific">uncultured Thermomicrobiales bacterium</name>
    <dbReference type="NCBI Taxonomy" id="1645740"/>
    <lineage>
        <taxon>Bacteria</taxon>
        <taxon>Pseudomonadati</taxon>
        <taxon>Thermomicrobiota</taxon>
        <taxon>Thermomicrobia</taxon>
        <taxon>Thermomicrobiales</taxon>
        <taxon>environmental samples</taxon>
    </lineage>
</organism>
<feature type="compositionally biased region" description="Polar residues" evidence="15">
    <location>
        <begin position="58"/>
        <end position="68"/>
    </location>
</feature>
<dbReference type="PRINTS" id="PR00830">
    <property type="entry name" value="ENDOLAPTASE"/>
</dbReference>
<dbReference type="PROSITE" id="PS51786">
    <property type="entry name" value="LON_PROTEOLYTIC"/>
    <property type="match status" value="1"/>
</dbReference>
<evidence type="ECO:0000259" key="17">
    <source>
        <dbReference type="PROSITE" id="PS51787"/>
    </source>
</evidence>
<evidence type="ECO:0000256" key="2">
    <source>
        <dbReference type="ARBA" id="ARBA00022490"/>
    </source>
</evidence>
<evidence type="ECO:0000256" key="10">
    <source>
        <dbReference type="PIRNR" id="PIRNR001174"/>
    </source>
</evidence>
<dbReference type="InterPro" id="IPR027065">
    <property type="entry name" value="Lon_Prtase"/>
</dbReference>
<dbReference type="InterPro" id="IPR004815">
    <property type="entry name" value="Lon_bac/euk-typ"/>
</dbReference>
<dbReference type="Gene3D" id="2.30.130.40">
    <property type="entry name" value="LON domain-like"/>
    <property type="match status" value="1"/>
</dbReference>
<dbReference type="InterPro" id="IPR015947">
    <property type="entry name" value="PUA-like_sf"/>
</dbReference>
<dbReference type="EC" id="3.4.21.53" evidence="9 10"/>
<evidence type="ECO:0000313" key="18">
    <source>
        <dbReference type="EMBL" id="CAA9552001.1"/>
    </source>
</evidence>
<dbReference type="PANTHER" id="PTHR10046">
    <property type="entry name" value="ATP DEPENDENT LON PROTEASE FAMILY MEMBER"/>
    <property type="match status" value="1"/>
</dbReference>
<dbReference type="SMART" id="SM00382">
    <property type="entry name" value="AAA"/>
    <property type="match status" value="1"/>
</dbReference>
<dbReference type="Pfam" id="PF02190">
    <property type="entry name" value="LON_substr_bdg"/>
    <property type="match status" value="1"/>
</dbReference>
<feature type="domain" description="Lon proteolytic" evidence="16">
    <location>
        <begin position="677"/>
        <end position="858"/>
    </location>
</feature>
<sequence length="886" mass="97492">MDDETRRDAPIPAPEENQDLAEGSSLHADDGQERTTDTDTTRDTQDNEILNDTDETLIDQTNEDTASVASAEDTDSPAEEDLPVLPLRGTVVFPQTVVPLAAAQARSLRLIDHVMSGDRRVALVLQKDDEQEGAGPDDVLRIGTIATIHQMMRVPDGSVRLAIQGVERMRIMRFTQEEPFLRAAVVTFPETTESTVEIEALTRNTVELFQRLVSLVSHLPDELVTAALNVEDPRHLVYLVATNLRMEPTERQSLLELDSIHEKLVQLNAFIAKELDVLELGKKIQSDVQEELGKSQREYYLREQLKAIQRELGEGDETEAELSQLRAKVDEANMPEEAAREARRELDRLSKLPPAAAEYGVIKTYLDWLTALPWQTSSEGEIDVAKARQILEADHYGLDRIKDRVLEYLAVRKLKQELHRSEGGGDEPIPSREPILCFVGPPGVGKTSLAQSIARSLGREMTRMSLGGVRDEAEIRGHRRTYVGAMPGRIVQAIRRVGTNDPVFVLDEVDKIGNDWRGDPSSALLEVLDPEQNGTFRDHYLDVAFDLSKVMFIATANLLDPIPAPLRDRMEIIDLNGYTDEDKLQIARKYLIPKQLKAHGLPLDRFEFDEAGLLVVIQGHTREAGVRNLEREIGTLCRKIATRLAEGRDVSPTIGPSQVREYLGRARFQYEELAARTAQPGVSIGVGVTSVGGDIMFLEASRMAGKGTMTVTGQLGDVMRESAQAALSYVRSRAVDLNIDPAFFDKSDIHLHVPAGAIPKDGPSAGVAMTTALVSLLSGIPVREDVAMTGEITLRGQVLPVGGIKEKALAARRAGVTTFVLPKRNEVDLDDLPEPLKAEMRFVLATTIDEVLSEALPQLRAGLADTKPVVVPPPSGKGRVPAQVSA</sequence>
<feature type="compositionally biased region" description="Acidic residues" evidence="15">
    <location>
        <begin position="72"/>
        <end position="81"/>
    </location>
</feature>
<dbReference type="GO" id="GO:0004252">
    <property type="term" value="F:serine-type endopeptidase activity"/>
    <property type="evidence" value="ECO:0007669"/>
    <property type="project" value="UniProtKB-UniRule"/>
</dbReference>
<evidence type="ECO:0000256" key="1">
    <source>
        <dbReference type="ARBA" id="ARBA00004496"/>
    </source>
</evidence>
<dbReference type="FunFam" id="3.40.50.300:FF:000382">
    <property type="entry name" value="Lon protease homolog 2, peroxisomal"/>
    <property type="match status" value="1"/>
</dbReference>
<dbReference type="PIRSF" id="PIRSF001174">
    <property type="entry name" value="Lon_proteas"/>
    <property type="match status" value="1"/>
</dbReference>
<evidence type="ECO:0000256" key="11">
    <source>
        <dbReference type="PIRSR" id="PIRSR001174-1"/>
    </source>
</evidence>
<dbReference type="AlphaFoldDB" id="A0A6J4UKG6"/>
<name>A0A6J4UKG6_9BACT</name>